<dbReference type="EMBL" id="CP001403">
    <property type="protein sequence ID" value="ACP44964.1"/>
    <property type="molecule type" value="Genomic_DNA"/>
</dbReference>
<dbReference type="Gene3D" id="3.40.50.1010">
    <property type="entry name" value="5'-nuclease"/>
    <property type="match status" value="1"/>
</dbReference>
<comment type="similarity">
    <text evidence="6">Belongs to the PINc/VapC protein family.</text>
</comment>
<feature type="domain" description="PIN" evidence="7">
    <location>
        <begin position="3"/>
        <end position="117"/>
    </location>
</feature>
<dbReference type="PANTHER" id="PTHR33653:SF1">
    <property type="entry name" value="RIBONUCLEASE VAPC2"/>
    <property type="match status" value="1"/>
</dbReference>
<evidence type="ECO:0000313" key="8">
    <source>
        <dbReference type="EMBL" id="ACP44964.1"/>
    </source>
</evidence>
<evidence type="ECO:0000313" key="9">
    <source>
        <dbReference type="Proteomes" id="UP000002308"/>
    </source>
</evidence>
<dbReference type="InterPro" id="IPR002716">
    <property type="entry name" value="PIN_dom"/>
</dbReference>
<dbReference type="AlphaFoldDB" id="C3NBH9"/>
<reference evidence="8 9" key="1">
    <citation type="journal article" date="2009" name="Proc. Natl. Acad. Sci. U.S.A.">
        <title>Biogeography of the Sulfolobus islandicus pan-genome.</title>
        <authorList>
            <person name="Reno M.L."/>
            <person name="Held N.L."/>
            <person name="Fields C.J."/>
            <person name="Burke P.V."/>
            <person name="Whitaker R.J."/>
        </authorList>
    </citation>
    <scope>NUCLEOTIDE SEQUENCE [LARGE SCALE GENOMIC DNA]</scope>
    <source>
        <strain evidence="9">Y.G.57.14 / Yellowstone #1</strain>
    </source>
</reference>
<dbReference type="Pfam" id="PF01850">
    <property type="entry name" value="PIN"/>
    <property type="match status" value="1"/>
</dbReference>
<evidence type="ECO:0000256" key="2">
    <source>
        <dbReference type="ARBA" id="ARBA00022722"/>
    </source>
</evidence>
<keyword evidence="3" id="KW-0479">Metal-binding</keyword>
<dbReference type="PANTHER" id="PTHR33653">
    <property type="entry name" value="RIBONUCLEASE VAPC2"/>
    <property type="match status" value="1"/>
</dbReference>
<dbReference type="GO" id="GO:0016787">
    <property type="term" value="F:hydrolase activity"/>
    <property type="evidence" value="ECO:0007669"/>
    <property type="project" value="UniProtKB-KW"/>
</dbReference>
<dbReference type="InterPro" id="IPR029060">
    <property type="entry name" value="PIN-like_dom_sf"/>
</dbReference>
<dbReference type="GO" id="GO:0004518">
    <property type="term" value="F:nuclease activity"/>
    <property type="evidence" value="ECO:0007669"/>
    <property type="project" value="UniProtKB-KW"/>
</dbReference>
<evidence type="ECO:0000259" key="7">
    <source>
        <dbReference type="Pfam" id="PF01850"/>
    </source>
</evidence>
<protein>
    <submittedName>
        <fullName evidence="8">PilT protein domain protein</fullName>
    </submittedName>
</protein>
<evidence type="ECO:0000256" key="4">
    <source>
        <dbReference type="ARBA" id="ARBA00022801"/>
    </source>
</evidence>
<name>C3NBH9_SACI7</name>
<dbReference type="CDD" id="cd09881">
    <property type="entry name" value="PIN_VapC4-5_FitB-like"/>
    <property type="match status" value="1"/>
</dbReference>
<accession>C3NBH9</accession>
<dbReference type="RefSeq" id="WP_012715785.1">
    <property type="nucleotide sequence ID" value="NC_012622.1"/>
</dbReference>
<dbReference type="KEGG" id="siy:YG5714_0675"/>
<sequence length="130" mass="14813">MECLDSDIIIDFLKGRDEAVNYIKKSKEELATTSINVFEVYFGGYKIGKTKCLEDFFSSLKILTLDYNASKKAAEIGTKLSNEGRQIEVKDLLIASICIVNGCTLVTSNIKHFSRINELKLKNWRNEVFY</sequence>
<dbReference type="InterPro" id="IPR050556">
    <property type="entry name" value="Type_II_TA_system_RNase"/>
</dbReference>
<evidence type="ECO:0000256" key="3">
    <source>
        <dbReference type="ARBA" id="ARBA00022723"/>
    </source>
</evidence>
<keyword evidence="4" id="KW-0378">Hydrolase</keyword>
<dbReference type="GeneID" id="7807169"/>
<dbReference type="HOGENOM" id="CLU_118482_3_2_2"/>
<evidence type="ECO:0000256" key="6">
    <source>
        <dbReference type="ARBA" id="ARBA00038093"/>
    </source>
</evidence>
<gene>
    <name evidence="8" type="ordered locus">YG5714_0675</name>
</gene>
<proteinExistence type="inferred from homology"/>
<organism evidence="8 9">
    <name type="scientific">Saccharolobus islandicus (strain Y.G.57.14 / Yellowstone #1)</name>
    <name type="common">Sulfolobus islandicus</name>
    <dbReference type="NCBI Taxonomy" id="439386"/>
    <lineage>
        <taxon>Archaea</taxon>
        <taxon>Thermoproteota</taxon>
        <taxon>Thermoprotei</taxon>
        <taxon>Sulfolobales</taxon>
        <taxon>Sulfolobaceae</taxon>
        <taxon>Saccharolobus</taxon>
    </lineage>
</organism>
<keyword evidence="5" id="KW-0460">Magnesium</keyword>
<dbReference type="Proteomes" id="UP000002308">
    <property type="component" value="Chromosome"/>
</dbReference>
<evidence type="ECO:0000256" key="5">
    <source>
        <dbReference type="ARBA" id="ARBA00022842"/>
    </source>
</evidence>
<dbReference type="SUPFAM" id="SSF88723">
    <property type="entry name" value="PIN domain-like"/>
    <property type="match status" value="1"/>
</dbReference>
<comment type="cofactor">
    <cofactor evidence="1">
        <name>Mg(2+)</name>
        <dbReference type="ChEBI" id="CHEBI:18420"/>
    </cofactor>
</comment>
<keyword evidence="2" id="KW-0540">Nuclease</keyword>
<evidence type="ECO:0000256" key="1">
    <source>
        <dbReference type="ARBA" id="ARBA00001946"/>
    </source>
</evidence>
<dbReference type="GO" id="GO:0046872">
    <property type="term" value="F:metal ion binding"/>
    <property type="evidence" value="ECO:0007669"/>
    <property type="project" value="UniProtKB-KW"/>
</dbReference>